<protein>
    <submittedName>
        <fullName evidence="1">Polyketide cyclase</fullName>
    </submittedName>
</protein>
<dbReference type="STRING" id="1123024.GCA_000423625_02406"/>
<keyword evidence="2" id="KW-1185">Reference proteome</keyword>
<sequence length="147" mass="15807">MATVTATAERTIGAPVDRVRAAVADYRTTRPSILTGHYRDYAVRSGGLGAGTDAEWKLAATPRRVRDVHVEVTQPTPGQLIERDMNSSMVTTWTVNPVGADSSSVTITTSWQGAGGISGFFEKTFAPKGLKRIYDTVLANLDHAVRS</sequence>
<dbReference type="OrthoDB" id="288089at2"/>
<dbReference type="CDD" id="cd07812">
    <property type="entry name" value="SRPBCC"/>
    <property type="match status" value="1"/>
</dbReference>
<dbReference type="InterPro" id="IPR019587">
    <property type="entry name" value="Polyketide_cyclase/dehydratase"/>
</dbReference>
<evidence type="ECO:0000313" key="2">
    <source>
        <dbReference type="Proteomes" id="UP000321328"/>
    </source>
</evidence>
<dbReference type="Pfam" id="PF10604">
    <property type="entry name" value="Polyketide_cyc2"/>
    <property type="match status" value="1"/>
</dbReference>
<name>A0A511D2T6_9PSEU</name>
<dbReference type="RefSeq" id="WP_028930216.1">
    <property type="nucleotide sequence ID" value="NZ_AUII01000009.1"/>
</dbReference>
<dbReference type="Proteomes" id="UP000321328">
    <property type="component" value="Unassembled WGS sequence"/>
</dbReference>
<dbReference type="AlphaFoldDB" id="A0A511D2T6"/>
<dbReference type="InterPro" id="IPR023393">
    <property type="entry name" value="START-like_dom_sf"/>
</dbReference>
<organism evidence="1 2">
    <name type="scientific">Pseudonocardia asaccharolytica DSM 44247 = NBRC 16224</name>
    <dbReference type="NCBI Taxonomy" id="1123024"/>
    <lineage>
        <taxon>Bacteria</taxon>
        <taxon>Bacillati</taxon>
        <taxon>Actinomycetota</taxon>
        <taxon>Actinomycetes</taxon>
        <taxon>Pseudonocardiales</taxon>
        <taxon>Pseudonocardiaceae</taxon>
        <taxon>Pseudonocardia</taxon>
    </lineage>
</organism>
<comment type="caution">
    <text evidence="1">The sequence shown here is derived from an EMBL/GenBank/DDBJ whole genome shotgun (WGS) entry which is preliminary data.</text>
</comment>
<reference evidence="1 2" key="1">
    <citation type="submission" date="2019-07" db="EMBL/GenBank/DDBJ databases">
        <title>Whole genome shotgun sequence of Pseudonocardia asaccharolytica NBRC 16224.</title>
        <authorList>
            <person name="Hosoyama A."/>
            <person name="Uohara A."/>
            <person name="Ohji S."/>
            <person name="Ichikawa N."/>
        </authorList>
    </citation>
    <scope>NUCLEOTIDE SEQUENCE [LARGE SCALE GENOMIC DNA]</scope>
    <source>
        <strain evidence="1 2">NBRC 16224</strain>
    </source>
</reference>
<proteinExistence type="predicted"/>
<dbReference type="InterPro" id="IPR014488">
    <property type="entry name" value="UCP017371"/>
</dbReference>
<evidence type="ECO:0000313" key="1">
    <source>
        <dbReference type="EMBL" id="GEL17884.1"/>
    </source>
</evidence>
<dbReference type="EMBL" id="BJVI01000013">
    <property type="protein sequence ID" value="GEL17884.1"/>
    <property type="molecule type" value="Genomic_DNA"/>
</dbReference>
<accession>A0A511D2T6</accession>
<dbReference type="Gene3D" id="3.30.530.20">
    <property type="match status" value="1"/>
</dbReference>
<gene>
    <name evidence="1" type="ORF">PA7_17210</name>
</gene>
<dbReference type="PIRSF" id="PIRSF017371">
    <property type="entry name" value="UCP017371"/>
    <property type="match status" value="1"/>
</dbReference>
<dbReference type="SUPFAM" id="SSF55961">
    <property type="entry name" value="Bet v1-like"/>
    <property type="match status" value="1"/>
</dbReference>